<feature type="compositionally biased region" description="Gly residues" evidence="1">
    <location>
        <begin position="163"/>
        <end position="173"/>
    </location>
</feature>
<protein>
    <submittedName>
        <fullName evidence="2">Uncharacterized protein</fullName>
    </submittedName>
</protein>
<name>A0ABN9TFG4_9DINO</name>
<accession>A0ABN9TFG4</accession>
<evidence type="ECO:0000313" key="3">
    <source>
        <dbReference type="Proteomes" id="UP001189429"/>
    </source>
</evidence>
<keyword evidence="3" id="KW-1185">Reference proteome</keyword>
<feature type="region of interest" description="Disordered" evidence="1">
    <location>
        <begin position="163"/>
        <end position="184"/>
    </location>
</feature>
<feature type="region of interest" description="Disordered" evidence="1">
    <location>
        <begin position="992"/>
        <end position="1015"/>
    </location>
</feature>
<sequence>MAAPPRRAALRQAALDAFTLLVPLPERELRSLTAMDLSEDAEYLAVITEDASVVIVPLLELMCLCNSSWADLVAARRGDRRPHLLRDPHGDDPVKGALSSMASAWAAMGLAGGELFTEFIGGSGAGGDARDSSALRFTIPTVQRENATISSCVWWTREAEPGGCGSAPGGGGATTSVGSEDGGTRGVAQASEHYVVLGSLCGQLTIVDVARQAEVRSFRLAPIVWLQRCQSRSKEWLLIETAAEPKHWRLLLAATIEGKAGSPPVLWSITDGVALPTSAHESFELEPLSGMPPLYQLLVLRKGRGEDCRASRTGWAAADSEVVGMLVDDDVAPARDDELPAPLCVLLSLPSIPEEPLARIDLPISAAPPGAPGRRSLADVVLLLGGGIVLSIVHISDGHGGEETELSLSTAKPRPCEAGMDLPNTPANTIIQQFRVPGRVVGGLPGYSTWPASSRMERGAMDTDIDAWCGRSVWTTLAVVWSLAEVYILKASFAHLCVTLQTQSMCSLAGLPARGAAPRAGPLGDTGPPAGALQSPEPASKGSGPGEQFEGVLPLVCWSWDVDFDELMLQAGEQAFASALFESKDRAVRAALVLWARRSTDLVPLGLLTECFGQLAQDVAVVQAHGPAILRVLMPHWPGVAAELGGARGPGGPPAGEVGPAAVAWFLSLAVMLLVVMHPRCTGRGEYTRTRRPAASSSSGPAARDFAEEWQAWVSARVTELLSGGRGAPPESFAVLADGLQAEFEAWWQREWRSDHEAGHGGETRGAGLDSPLAPALEVPAAKDEWGPWPPMPQLPLEAARRGSGRGAASRAGASTLLAVPGSPREAAEDCWCSRLLLLCGLRKRWLPTSTSDFCALASHLVQRHLRGGGLLAASALVAVLFRGLALTALSDAAGGADPAAARRQQLPAAVREGLGVVFSLLSCLAIARPADAAEGAWRVLWEALCALRPGCAGLGPGCSNLNGQATAAAGCVELLLRAPAAWLEAALSAASPGGGDSPRLPPWKAPAGSRGGQASWSEADQRLLDLIGELPDWGRCVELWPQWSWEQDGGARAALSSSRAFGATARHPPPLGAEVGDPRGPSHALASLERWLLKNAAVGDDPATAQAGDDLGAAAELERAAQRAEPLDGGPPGGLGLLQQAAAAEAARGCAAGAGGGERLGRAGWWAALCARHPGALPTLVLALMAAEHRWVWELPWAPGFRLHLARALFAARAAAEAWPAPGRVSAQCVFAPLSSADGTPPALA</sequence>
<feature type="region of interest" description="Disordered" evidence="1">
    <location>
        <begin position="517"/>
        <end position="547"/>
    </location>
</feature>
<evidence type="ECO:0000313" key="2">
    <source>
        <dbReference type="EMBL" id="CAK0844364.1"/>
    </source>
</evidence>
<dbReference type="Proteomes" id="UP001189429">
    <property type="component" value="Unassembled WGS sequence"/>
</dbReference>
<proteinExistence type="predicted"/>
<dbReference type="EMBL" id="CAUYUJ010014658">
    <property type="protein sequence ID" value="CAK0844364.1"/>
    <property type="molecule type" value="Genomic_DNA"/>
</dbReference>
<reference evidence="2" key="1">
    <citation type="submission" date="2023-10" db="EMBL/GenBank/DDBJ databases">
        <authorList>
            <person name="Chen Y."/>
            <person name="Shah S."/>
            <person name="Dougan E. K."/>
            <person name="Thang M."/>
            <person name="Chan C."/>
        </authorList>
    </citation>
    <scope>NUCLEOTIDE SEQUENCE [LARGE SCALE GENOMIC DNA]</scope>
</reference>
<comment type="caution">
    <text evidence="2">The sequence shown here is derived from an EMBL/GenBank/DDBJ whole genome shotgun (WGS) entry which is preliminary data.</text>
</comment>
<gene>
    <name evidence="2" type="ORF">PCOR1329_LOCUS38464</name>
</gene>
<organism evidence="2 3">
    <name type="scientific">Prorocentrum cordatum</name>
    <dbReference type="NCBI Taxonomy" id="2364126"/>
    <lineage>
        <taxon>Eukaryota</taxon>
        <taxon>Sar</taxon>
        <taxon>Alveolata</taxon>
        <taxon>Dinophyceae</taxon>
        <taxon>Prorocentrales</taxon>
        <taxon>Prorocentraceae</taxon>
        <taxon>Prorocentrum</taxon>
    </lineage>
</organism>
<evidence type="ECO:0000256" key="1">
    <source>
        <dbReference type="SAM" id="MobiDB-lite"/>
    </source>
</evidence>